<feature type="domain" description="Bacterial repeat" evidence="3">
    <location>
        <begin position="993"/>
        <end position="1061"/>
    </location>
</feature>
<reference evidence="4 5" key="1">
    <citation type="submission" date="2018-10" db="EMBL/GenBank/DDBJ databases">
        <title>Comamonadaceae CDC group NO-1 genome sequencing and assembly.</title>
        <authorList>
            <person name="Bernier A.-M."/>
            <person name="Bernard K."/>
        </authorList>
    </citation>
    <scope>NUCLEOTIDE SEQUENCE [LARGE SCALE GENOMIC DNA]</scope>
    <source>
        <strain evidence="4 5">NML180581</strain>
    </source>
</reference>
<evidence type="ECO:0000256" key="1">
    <source>
        <dbReference type="SAM" id="SignalP"/>
    </source>
</evidence>
<keyword evidence="1" id="KW-0732">Signal</keyword>
<gene>
    <name evidence="4" type="ORF">EBQ24_01245</name>
</gene>
<feature type="domain" description="Bacterial repeat" evidence="3">
    <location>
        <begin position="605"/>
        <end position="674"/>
    </location>
</feature>
<dbReference type="Gene3D" id="2.80.10.50">
    <property type="match status" value="2"/>
</dbReference>
<feature type="domain" description="Bacterial repeat" evidence="3">
    <location>
        <begin position="683"/>
        <end position="751"/>
    </location>
</feature>
<dbReference type="InterPro" id="IPR044060">
    <property type="entry name" value="Bacterial_rp_domain"/>
</dbReference>
<evidence type="ECO:0000313" key="5">
    <source>
        <dbReference type="Proteomes" id="UP000281171"/>
    </source>
</evidence>
<feature type="domain" description="Bacterial repeat" evidence="3">
    <location>
        <begin position="840"/>
        <end position="905"/>
    </location>
</feature>
<dbReference type="SUPFAM" id="SSF101898">
    <property type="entry name" value="NHL repeat"/>
    <property type="match status" value="1"/>
</dbReference>
<evidence type="ECO:0000313" key="4">
    <source>
        <dbReference type="EMBL" id="RMX11335.1"/>
    </source>
</evidence>
<evidence type="ECO:0000259" key="2">
    <source>
        <dbReference type="Pfam" id="PF18203"/>
    </source>
</evidence>
<feature type="domain" description="Bacterial repeat" evidence="3">
    <location>
        <begin position="766"/>
        <end position="831"/>
    </location>
</feature>
<protein>
    <submittedName>
        <fullName evidence="4">IPTL-CTERM sorting domain-containing protein</fullName>
    </submittedName>
</protein>
<dbReference type="InterPro" id="IPR026442">
    <property type="entry name" value="IPTL_CTERM"/>
</dbReference>
<proteinExistence type="predicted"/>
<dbReference type="InterPro" id="IPR013431">
    <property type="entry name" value="Delta_60_rpt"/>
</dbReference>
<organism evidence="4 5">
    <name type="scientific">Allofranklinella schreckenbergeri</name>
    <dbReference type="NCBI Taxonomy" id="1076744"/>
    <lineage>
        <taxon>Bacteria</taxon>
        <taxon>Pseudomonadati</taxon>
        <taxon>Pseudomonadota</taxon>
        <taxon>Betaproteobacteria</taxon>
        <taxon>Burkholderiales</taxon>
        <taxon>Comamonadaceae</taxon>
        <taxon>Allofranklinella</taxon>
    </lineage>
</organism>
<dbReference type="Pfam" id="PF18203">
    <property type="entry name" value="IPTL-CTERM"/>
    <property type="match status" value="1"/>
</dbReference>
<feature type="domain" description="IPTL-CTERM protein sorting" evidence="2">
    <location>
        <begin position="1071"/>
        <end position="1098"/>
    </location>
</feature>
<dbReference type="NCBIfam" id="TIGR04174">
    <property type="entry name" value="IPTL_CTERM"/>
    <property type="match status" value="1"/>
</dbReference>
<comment type="caution">
    <text evidence="4">The sequence shown here is derived from an EMBL/GenBank/DDBJ whole genome shotgun (WGS) entry which is preliminary data.</text>
</comment>
<feature type="domain" description="Bacterial repeat" evidence="3">
    <location>
        <begin position="381"/>
        <end position="445"/>
    </location>
</feature>
<dbReference type="AlphaFoldDB" id="A0A3M6R7W8"/>
<accession>A0A3M6R7W8</accession>
<dbReference type="Proteomes" id="UP000281171">
    <property type="component" value="Unassembled WGS sequence"/>
</dbReference>
<dbReference type="Pfam" id="PF17164">
    <property type="entry name" value="DUF5122"/>
    <property type="match status" value="3"/>
</dbReference>
<name>A0A3M6R7W8_9BURK</name>
<feature type="domain" description="Bacterial repeat" evidence="3">
    <location>
        <begin position="455"/>
        <end position="517"/>
    </location>
</feature>
<feature type="chain" id="PRO_5018043151" evidence="1">
    <location>
        <begin position="22"/>
        <end position="1099"/>
    </location>
</feature>
<dbReference type="EMBL" id="RDQK01000003">
    <property type="protein sequence ID" value="RMX11335.1"/>
    <property type="molecule type" value="Genomic_DNA"/>
</dbReference>
<evidence type="ECO:0000259" key="3">
    <source>
        <dbReference type="Pfam" id="PF18998"/>
    </source>
</evidence>
<sequence>MAGRWLAGAALALGAASAAQAQGIALDPGFKKPDHNASFSALVLPDGRIWTNAYTTSASGVMRLMPDGALDLDLADVADHDVYSLAQQPDGKLLAGGGFTYFAGHATGGVARLDRDGNVDTAFKAPAVAGDPLTRVAQVAWSPGDKVLVGGALTGVGPAPAHGLARLNADGSRDTGFANELPYGSIVLALHAQPDGGALALVRNIVTSSSNGLYRLAPDGRVQWFQRIYGALKTMHVMPGASGFILVGGRDMQLGGGDVPTEVYLFWGNSTVSNTFPPVDLGSGAAVTAIHALADGQILLGGDQSNSLALLDRHGNLNTSASLPALTVGGGSSAGVRYFTPQPDGKLLVGGEAITLSEGGRSRRELARLLPLTFHAITLASTPAGTEGMVRCTPNPVAHGATATCTATPSGGMRLDAFGGDCAGVVGNACTLTNVTSPKSVTVTFLPPVPVYTVASPSAGGTVDCSPNPVPYDGSTTCLATAQAGYTFAGFSGPCSGLQCHLSRVTAPQTVTAHFAPAGSHLIVTDVQPAGAGAVTCLPNPIQPGETSVCTITANAGHAWAATIGSHLTSHCSPDASGGAVCTVTNVGANAGLMASFVTADHAITAQVSPAGSGEFFCTPTGVATGGTSFCAAVPAPGHGLVSFTGCDVEDVATLLCNLNNVTADRTVTAHFAPLGGSGHVITATPSPAAGGHVACSPNPVPNGGDAACRARPKGGYEFAGFTGDCTSATGDTCQLANVTGPKAVTATFRRVGGVAGPHAIVTAALPPQGGKVTCSPSPVDDGGSATCTAEANAGYAFDAFGGDCTSTSGNTCQLANVTAARAVEARFKPVPGPGPHVITASANPSTGGSVTCTPNPVPNGRDASCTATASSGYTFVDFSGDCSGATCSLTNVTSPKSVRANFRKATATAATVSASVTGGHGTVAPPTQTVNVGQPATFTLTPDAGYQPSASVGGNCGAGSFNGNDYTVARVSADCALEFRFQATAPGTHAITTTVNPAGSGTVSCSPSPVPNGRDARCTASANPGYAFDGFGGDCTSTSGNTCTLTNVTSPKAVTARFRLIGTPPSSGVTPVPTLGHWALMLLGLLTAALGLQRLRRS</sequence>
<dbReference type="Pfam" id="PF18998">
    <property type="entry name" value="Flg_new_2"/>
    <property type="match status" value="7"/>
</dbReference>
<feature type="signal peptide" evidence="1">
    <location>
        <begin position="1"/>
        <end position="21"/>
    </location>
</feature>